<keyword evidence="2" id="KW-0479">Metal-binding</keyword>
<evidence type="ECO:0000256" key="5">
    <source>
        <dbReference type="ARBA" id="ARBA00023242"/>
    </source>
</evidence>
<dbReference type="Gene3D" id="4.10.240.10">
    <property type="entry name" value="Zn(2)-C6 fungal-type DNA-binding domain"/>
    <property type="match status" value="1"/>
</dbReference>
<evidence type="ECO:0000256" key="6">
    <source>
        <dbReference type="SAM" id="MobiDB-lite"/>
    </source>
</evidence>
<feature type="compositionally biased region" description="Basic residues" evidence="6">
    <location>
        <begin position="7"/>
        <end position="17"/>
    </location>
</feature>
<dbReference type="SUPFAM" id="SSF57701">
    <property type="entry name" value="Zn2/Cys6 DNA-binding domain"/>
    <property type="match status" value="1"/>
</dbReference>
<dbReference type="GO" id="GO:0000981">
    <property type="term" value="F:DNA-binding transcription factor activity, RNA polymerase II-specific"/>
    <property type="evidence" value="ECO:0007669"/>
    <property type="project" value="InterPro"/>
</dbReference>
<protein>
    <submittedName>
        <fullName evidence="8">Putative transcription factor SEF1</fullName>
    </submittedName>
</protein>
<dbReference type="InterPro" id="IPR036864">
    <property type="entry name" value="Zn2-C6_fun-type_DNA-bd_sf"/>
</dbReference>
<dbReference type="Pfam" id="PF04082">
    <property type="entry name" value="Fungal_trans"/>
    <property type="match status" value="1"/>
</dbReference>
<dbReference type="GO" id="GO:0006351">
    <property type="term" value="P:DNA-templated transcription"/>
    <property type="evidence" value="ECO:0007669"/>
    <property type="project" value="InterPro"/>
</dbReference>
<organism evidence="8 9">
    <name type="scientific">Rhizoctonia solani</name>
    <dbReference type="NCBI Taxonomy" id="456999"/>
    <lineage>
        <taxon>Eukaryota</taxon>
        <taxon>Fungi</taxon>
        <taxon>Dikarya</taxon>
        <taxon>Basidiomycota</taxon>
        <taxon>Agaricomycotina</taxon>
        <taxon>Agaricomycetes</taxon>
        <taxon>Cantharellales</taxon>
        <taxon>Ceratobasidiaceae</taxon>
        <taxon>Rhizoctonia</taxon>
    </lineage>
</organism>
<keyword evidence="4" id="KW-0804">Transcription</keyword>
<dbReference type="Proteomes" id="UP000044841">
    <property type="component" value="Unassembled WGS sequence"/>
</dbReference>
<accession>A0A0K6G0W6</accession>
<evidence type="ECO:0000256" key="1">
    <source>
        <dbReference type="ARBA" id="ARBA00004123"/>
    </source>
</evidence>
<dbReference type="AlphaFoldDB" id="A0A0K6G0W6"/>
<proteinExistence type="predicted"/>
<evidence type="ECO:0000256" key="3">
    <source>
        <dbReference type="ARBA" id="ARBA00023015"/>
    </source>
</evidence>
<feature type="domain" description="Zn(2)-C6 fungal-type" evidence="7">
    <location>
        <begin position="49"/>
        <end position="81"/>
    </location>
</feature>
<gene>
    <name evidence="8" type="ORF">RSOLAG22IIIB_00833</name>
</gene>
<evidence type="ECO:0000256" key="2">
    <source>
        <dbReference type="ARBA" id="ARBA00022723"/>
    </source>
</evidence>
<sequence length="1077" mass="119145">MQDAKTTRKRLPKRGAHARALAAAAAAENREVDLDDDEMSHTVLQRGSACLSCRKRKLKCDAVRPACRKCTTAGRADECQYDDGKQKTRTQLLQEKVKELEDKLKSLESSNGSEEGDPVDSPDQPPALAPAIISLSPNGQPADPLMGGYGQGLFEEPSSNGRAHYDALLHRDTGTLQVFNQQDHPGNILDVANGQAPAWLGEFPNFDASGTPKTADTGFSGISLAPAVGSAGDADLDRQLTAYLNGSSLSSGTNVGFSSMSSVSGQPTVPSQFIDITASYGVVPDPALSFTLDAFPDIDGVPARWLDQDQLPNNIRNYLIDLFLPHRHRCGFEVHIGRFLASLDLPINKRPHPCLMNSIYLLGCHYSPGGSLSHLEPMFLAKARSSLAESLEHADRLKDFLFASALLACYFYFKGRLLEGQHHNSAAVRFAMSCGLHQISSPVWRGSEYATTATGSAPWQVTSMSLRRAGSMLDPPRDPIELYELINIFWLTFITDRAGSLGTGLPHAIKDTEITTVFPRPLKEFEEGTITDDSNATIMNMYEDGNHAQDASKDSLHCLRVKSLALLERSSRLSMVPEGERTSTFWREFRATDRALERIAQTLPHIHSGMGINDTSSLIFVHTFVQGSTIQLHSPFLDTIQASYDRSVKAADAAMQVVHMIDNIDAKNFHMLMGLSWICVSDILKREIRRKQNISDSDGARQSEQELEALLAVMKRLRQVYPILELQPVFVSRVRKELEAALVQGDRLIDFVRASILLSFHYFVNGRLLEGHQLGSTTARFAIACGLHRMDSARWHPQPEHGHIDNAQDMTQAHSEDTTQRMNSELHMLPQPRDNIERNEYIHAFWGVYMLDMGGEYSVADSEITTPWPVPLEDIIPLDRQCGQTVVSFYSGLAGTANMSQDRHTQTIRIKSMCLLGRAARLSAAFDLARYPELSLWARHDACDKAIAEASRSFPRGLEHVGPEASLLLASRATLSAAQIQLHACLAATRPRSREKCLAAAAESMELIDKLRYIMVPKGILMLLGLDWTIVRNFYRVEQTRVLAEGNYLVAEDIGKKLQEIGSEMESVPTKYPAILS</sequence>
<dbReference type="InterPro" id="IPR050815">
    <property type="entry name" value="TF_fung"/>
</dbReference>
<dbReference type="GO" id="GO:0005634">
    <property type="term" value="C:nucleus"/>
    <property type="evidence" value="ECO:0007669"/>
    <property type="project" value="UniProtKB-SubCell"/>
</dbReference>
<comment type="subcellular location">
    <subcellularLocation>
        <location evidence="1">Nucleus</location>
    </subcellularLocation>
</comment>
<dbReference type="CDD" id="cd00067">
    <property type="entry name" value="GAL4"/>
    <property type="match status" value="1"/>
</dbReference>
<name>A0A0K6G0W6_9AGAM</name>
<feature type="region of interest" description="Disordered" evidence="6">
    <location>
        <begin position="1"/>
        <end position="22"/>
    </location>
</feature>
<dbReference type="PROSITE" id="PS50048">
    <property type="entry name" value="ZN2_CY6_FUNGAL_2"/>
    <property type="match status" value="1"/>
</dbReference>
<dbReference type="InterPro" id="IPR007219">
    <property type="entry name" value="XnlR_reg_dom"/>
</dbReference>
<keyword evidence="5" id="KW-0539">Nucleus</keyword>
<dbReference type="PANTHER" id="PTHR47338">
    <property type="entry name" value="ZN(II)2CYS6 TRANSCRIPTION FACTOR (EUROFUNG)-RELATED"/>
    <property type="match status" value="1"/>
</dbReference>
<feature type="region of interest" description="Disordered" evidence="6">
    <location>
        <begin position="107"/>
        <end position="139"/>
    </location>
</feature>
<dbReference type="GO" id="GO:0003677">
    <property type="term" value="F:DNA binding"/>
    <property type="evidence" value="ECO:0007669"/>
    <property type="project" value="InterPro"/>
</dbReference>
<dbReference type="CDD" id="cd12148">
    <property type="entry name" value="fungal_TF_MHR"/>
    <property type="match status" value="2"/>
</dbReference>
<keyword evidence="9" id="KW-1185">Reference proteome</keyword>
<evidence type="ECO:0000256" key="4">
    <source>
        <dbReference type="ARBA" id="ARBA00023163"/>
    </source>
</evidence>
<evidence type="ECO:0000313" key="9">
    <source>
        <dbReference type="Proteomes" id="UP000044841"/>
    </source>
</evidence>
<reference evidence="8 9" key="1">
    <citation type="submission" date="2015-07" db="EMBL/GenBank/DDBJ databases">
        <authorList>
            <person name="Noorani M."/>
        </authorList>
    </citation>
    <scope>NUCLEOTIDE SEQUENCE [LARGE SCALE GENOMIC DNA]</scope>
    <source>
        <strain evidence="8">BBA 69670</strain>
    </source>
</reference>
<dbReference type="SMART" id="SM00906">
    <property type="entry name" value="Fungal_trans"/>
    <property type="match status" value="2"/>
</dbReference>
<keyword evidence="3" id="KW-0805">Transcription regulation</keyword>
<dbReference type="PROSITE" id="PS00463">
    <property type="entry name" value="ZN2_CY6_FUNGAL_1"/>
    <property type="match status" value="1"/>
</dbReference>
<dbReference type="SMART" id="SM00066">
    <property type="entry name" value="GAL4"/>
    <property type="match status" value="1"/>
</dbReference>
<dbReference type="Pfam" id="PF00172">
    <property type="entry name" value="Zn_clus"/>
    <property type="match status" value="1"/>
</dbReference>
<dbReference type="InterPro" id="IPR001138">
    <property type="entry name" value="Zn2Cys6_DnaBD"/>
</dbReference>
<evidence type="ECO:0000259" key="7">
    <source>
        <dbReference type="PROSITE" id="PS50048"/>
    </source>
</evidence>
<dbReference type="GO" id="GO:0008270">
    <property type="term" value="F:zinc ion binding"/>
    <property type="evidence" value="ECO:0007669"/>
    <property type="project" value="InterPro"/>
</dbReference>
<evidence type="ECO:0000313" key="8">
    <source>
        <dbReference type="EMBL" id="CUA72170.1"/>
    </source>
</evidence>
<dbReference type="PANTHER" id="PTHR47338:SF29">
    <property type="entry name" value="ZN(2)-C6 FUNGAL-TYPE DOMAIN-CONTAINING PROTEIN"/>
    <property type="match status" value="1"/>
</dbReference>
<dbReference type="EMBL" id="CYGV01001289">
    <property type="protein sequence ID" value="CUA72170.1"/>
    <property type="molecule type" value="Genomic_DNA"/>
</dbReference>